<gene>
    <name evidence="1" type="ORF">KPL71_013649</name>
</gene>
<protein>
    <submittedName>
        <fullName evidence="1">RRM domain-containing protein</fullName>
    </submittedName>
</protein>
<accession>A0ACB8LMB8</accession>
<proteinExistence type="predicted"/>
<keyword evidence="2" id="KW-1185">Reference proteome</keyword>
<evidence type="ECO:0000313" key="1">
    <source>
        <dbReference type="EMBL" id="KAH9774456.1"/>
    </source>
</evidence>
<evidence type="ECO:0000313" key="2">
    <source>
        <dbReference type="Proteomes" id="UP000829398"/>
    </source>
</evidence>
<comment type="caution">
    <text evidence="1">The sequence shown here is derived from an EMBL/GenBank/DDBJ whole genome shotgun (WGS) entry which is preliminary data.</text>
</comment>
<sequence>MGSVDDRTFKVNFSADGVAKLRDRVKDKLKEFMGDYTDDTLVEYVIVLLRNGRRKEEARNELNVFLGDDSTSFVSWLWDHLDSNLNLYVQPEESQRHEASEIKPTLGDHAGKIDSSLLDSESERGKSNKLSRSRHNREWKGLVRDLDEPPPPLRRFEAENTHFEEKTHRIVTRARDSPSPPRQKFQKKRSRHEERQHSKREVGQSTIDAPRRLLQFAVRDAVGTTRPSNSGKEPSLKRLRSVVSTSTGDSEVAERRRRIRSVATVPNPLATVIKAVAEAAEDVKRIKSGGSVFDRLGRGMDVSDMADEPPEFGEAVVEDDEYGSFSRIQEQTGSAYYDRCDYSRQHDGNMTMLENEPALAFDSMSDNEGYDDINVTGHRVTDVCQSGSSDASKGDFMMMHYNVAKNADYEMQLTQNKDQDQPVAVVSASHKMVKISANVNTWKPHQELRVPEADGRKSIQEIEARNGKPGLQLMKENSNLVTVGNGNAKPTVRIHKESEKALPSVSGLYTAGRPQEDADSRTIFISNVLAYTPDLVHFAATKDSLSRHFNKFGEVLKVVIVTDAATGQPKGSAYVEFMRKEAADNALSLDGTSFMSRILKVVKRSAAHQDTAPLMTWGRGARGSPYTAARFTRAPFPRGIHGAFRPHLPIKPGARSLQWKRDAQASPSDSGAQVPGNSVPSPTARSLTYIRPELKTDGSSGHLPELKRGEKSLKMCGAWEWMVMRISIFWFLW</sequence>
<reference evidence="2" key="1">
    <citation type="journal article" date="2023" name="Hortic. Res.">
        <title>A chromosome-level phased genome enabling allele-level studies in sweet orange: a case study on citrus Huanglongbing tolerance.</title>
        <authorList>
            <person name="Wu B."/>
            <person name="Yu Q."/>
            <person name="Deng Z."/>
            <person name="Duan Y."/>
            <person name="Luo F."/>
            <person name="Gmitter F. Jr."/>
        </authorList>
    </citation>
    <scope>NUCLEOTIDE SEQUENCE [LARGE SCALE GENOMIC DNA]</scope>
    <source>
        <strain evidence="2">cv. Valencia</strain>
    </source>
</reference>
<organism evidence="1 2">
    <name type="scientific">Citrus sinensis</name>
    <name type="common">Sweet orange</name>
    <name type="synonym">Citrus aurantium var. sinensis</name>
    <dbReference type="NCBI Taxonomy" id="2711"/>
    <lineage>
        <taxon>Eukaryota</taxon>
        <taxon>Viridiplantae</taxon>
        <taxon>Streptophyta</taxon>
        <taxon>Embryophyta</taxon>
        <taxon>Tracheophyta</taxon>
        <taxon>Spermatophyta</taxon>
        <taxon>Magnoliopsida</taxon>
        <taxon>eudicotyledons</taxon>
        <taxon>Gunneridae</taxon>
        <taxon>Pentapetalae</taxon>
        <taxon>rosids</taxon>
        <taxon>malvids</taxon>
        <taxon>Sapindales</taxon>
        <taxon>Rutaceae</taxon>
        <taxon>Aurantioideae</taxon>
        <taxon>Citrus</taxon>
    </lineage>
</organism>
<dbReference type="EMBL" id="CM039173">
    <property type="protein sequence ID" value="KAH9774456.1"/>
    <property type="molecule type" value="Genomic_DNA"/>
</dbReference>
<dbReference type="Proteomes" id="UP000829398">
    <property type="component" value="Chromosome 4"/>
</dbReference>
<name>A0ACB8LMB8_CITSI</name>